<keyword evidence="3" id="KW-1185">Reference proteome</keyword>
<dbReference type="Pfam" id="PF03357">
    <property type="entry name" value="Snf7"/>
    <property type="match status" value="1"/>
</dbReference>
<organism evidence="2 3">
    <name type="scientific">Oopsacas minuta</name>
    <dbReference type="NCBI Taxonomy" id="111878"/>
    <lineage>
        <taxon>Eukaryota</taxon>
        <taxon>Metazoa</taxon>
        <taxon>Porifera</taxon>
        <taxon>Hexactinellida</taxon>
        <taxon>Hexasterophora</taxon>
        <taxon>Lyssacinosida</taxon>
        <taxon>Leucopsacidae</taxon>
        <taxon>Oopsacas</taxon>
    </lineage>
</organism>
<evidence type="ECO:0000256" key="1">
    <source>
        <dbReference type="ARBA" id="ARBA00006190"/>
    </source>
</evidence>
<dbReference type="Proteomes" id="UP001165289">
    <property type="component" value="Unassembled WGS sequence"/>
</dbReference>
<reference evidence="2 3" key="1">
    <citation type="journal article" date="2023" name="BMC Biol.">
        <title>The compact genome of the sponge Oopsacas minuta (Hexactinellida) is lacking key metazoan core genes.</title>
        <authorList>
            <person name="Santini S."/>
            <person name="Schenkelaars Q."/>
            <person name="Jourda C."/>
            <person name="Duchesne M."/>
            <person name="Belahbib H."/>
            <person name="Rocher C."/>
            <person name="Selva M."/>
            <person name="Riesgo A."/>
            <person name="Vervoort M."/>
            <person name="Leys S.P."/>
            <person name="Kodjabachian L."/>
            <person name="Le Bivic A."/>
            <person name="Borchiellini C."/>
            <person name="Claverie J.M."/>
            <person name="Renard E."/>
        </authorList>
    </citation>
    <scope>NUCLEOTIDE SEQUENCE [LARGE SCALE GENOMIC DNA]</scope>
    <source>
        <strain evidence="2">SPO-2</strain>
    </source>
</reference>
<gene>
    <name evidence="2" type="ORF">LOD99_6978</name>
</gene>
<sequence>MANYFRKPDLTETMFTLRMTQRQLEKQAAKSEKDSLVQKAKIKKALQQGNVEGAKIYSENTIRKKNEGLNFLRMAARVDAVHNKVQTAMVMKDITKQMGKVTKGLDAALKTMDLEKITKTMGEFEKVFEELDVHSQVLEGAMSSATTLTTPQDQVDNLIVQVAEENGMDVLSQLAEATPGVGVPAEAKPVAKEEDDLSRRLAELRGAN</sequence>
<dbReference type="PANTHER" id="PTHR10476">
    <property type="entry name" value="CHARGED MULTIVESICULAR BODY PROTEIN"/>
    <property type="match status" value="1"/>
</dbReference>
<name>A0AAV7JKM5_9METZ</name>
<evidence type="ECO:0000313" key="3">
    <source>
        <dbReference type="Proteomes" id="UP001165289"/>
    </source>
</evidence>
<dbReference type="EMBL" id="JAKMXF010000324">
    <property type="protein sequence ID" value="KAI6648905.1"/>
    <property type="molecule type" value="Genomic_DNA"/>
</dbReference>
<comment type="caution">
    <text evidence="2">The sequence shown here is derived from an EMBL/GenBank/DDBJ whole genome shotgun (WGS) entry which is preliminary data.</text>
</comment>
<dbReference type="InterPro" id="IPR005024">
    <property type="entry name" value="Snf7_fam"/>
</dbReference>
<proteinExistence type="inferred from homology"/>
<dbReference type="AlphaFoldDB" id="A0AAV7JKM5"/>
<comment type="similarity">
    <text evidence="1">Belongs to the SNF7 family.</text>
</comment>
<dbReference type="GO" id="GO:0007034">
    <property type="term" value="P:vacuolar transport"/>
    <property type="evidence" value="ECO:0007669"/>
    <property type="project" value="InterPro"/>
</dbReference>
<evidence type="ECO:0000313" key="2">
    <source>
        <dbReference type="EMBL" id="KAI6648905.1"/>
    </source>
</evidence>
<protein>
    <submittedName>
        <fullName evidence="2">Charged multivesicular body protein 1a-like</fullName>
    </submittedName>
</protein>
<accession>A0AAV7JKM5</accession>
<dbReference type="Gene3D" id="6.10.140.1230">
    <property type="match status" value="1"/>
</dbReference>